<feature type="domain" description="Apple" evidence="1">
    <location>
        <begin position="369"/>
        <end position="412"/>
    </location>
</feature>
<reference evidence="2 3" key="1">
    <citation type="journal article" date="2014" name="Genome Biol. Evol.">
        <title>The secreted proteins of Achlya hypogyna and Thraustotheca clavata identify the ancestral oomycete secretome and reveal gene acquisitions by horizontal gene transfer.</title>
        <authorList>
            <person name="Misner I."/>
            <person name="Blouin N."/>
            <person name="Leonard G."/>
            <person name="Richards T.A."/>
            <person name="Lane C.E."/>
        </authorList>
    </citation>
    <scope>NUCLEOTIDE SEQUENCE [LARGE SCALE GENOMIC DNA]</scope>
    <source>
        <strain evidence="2 3">ATCC 48635</strain>
    </source>
</reference>
<organism evidence="2 3">
    <name type="scientific">Achlya hypogyna</name>
    <name type="common">Oomycete</name>
    <name type="synonym">Protoachlya hypogyna</name>
    <dbReference type="NCBI Taxonomy" id="1202772"/>
    <lineage>
        <taxon>Eukaryota</taxon>
        <taxon>Sar</taxon>
        <taxon>Stramenopiles</taxon>
        <taxon>Oomycota</taxon>
        <taxon>Saprolegniomycetes</taxon>
        <taxon>Saprolegniales</taxon>
        <taxon>Achlyaceae</taxon>
        <taxon>Achlya</taxon>
    </lineage>
</organism>
<keyword evidence="3" id="KW-1185">Reference proteome</keyword>
<dbReference type="OrthoDB" id="61829at2759"/>
<dbReference type="InterPro" id="IPR003609">
    <property type="entry name" value="Pan_app"/>
</dbReference>
<accession>A0A1V9YH26</accession>
<feature type="domain" description="Apple" evidence="1">
    <location>
        <begin position="28"/>
        <end position="68"/>
    </location>
</feature>
<evidence type="ECO:0000259" key="1">
    <source>
        <dbReference type="Pfam" id="PF14295"/>
    </source>
</evidence>
<sequence length="707" mass="77687">MRLTAAAVPVAIVTAKWAPTEKDTFYIGNDIGVTHRSAPGLCKADCAATAGCALYVWEPRDGGVCLLKSHKGVQATLPGARAAALELRSPGASNLVPRGVVNAPIQFAIDGDWPLPQIPYHYVTGAQWNVLLPKALYTATLNASERIFDDVYLLAPGAEISSPYASVVSVGECARLAASQRFPFFTYLPSPQLCVPHDFAPAHSGARATLRHPMAGPHATMEYPTTAPRAFTQVSPATTPETCLSACEAANTTCAGYQFFNGSCELVVPRAAPVDVVAGWVHQTIEHTEDVMIRMAHMPGFALEGYTERHGSKKSSLYACGEWVEITQHTLFHYNSETQECAYFDQVKESNKTIQLYYYTNELVQLPGDLAHTPVLASLTAPSAAACDALCLPAKDNCFATVYDAATQSCVLHTPTPHANRTLAWLAPRKLLDNHATVTEAHFYGTAHQDDHELFMAESVVRHLNSTTSKAVFIYTTAGDANETNGWWEAREFGTLAASKAWVEAFGLFNSRLRIETIFLANHSVHKATIGNAVHYFLRLTEEAVTNLMAASTAPEHPVDRPSETYQSYAELKAVVHAIMHRESNRMPVVSLHTHEFQGFADEDIGVDHELHETTGAMFDDILNTSSDFNGCVDRTFYYGYQRWLHAVNMAPVPAQLQRHVWASVSAAIYDEHKVFYPVWLDHSQHLGRQYVSRKEAGNGKKCTINF</sequence>
<comment type="caution">
    <text evidence="2">The sequence shown here is derived from an EMBL/GenBank/DDBJ whole genome shotgun (WGS) entry which is preliminary data.</text>
</comment>
<gene>
    <name evidence="2" type="ORF">ACHHYP_12399</name>
</gene>
<dbReference type="Proteomes" id="UP000243579">
    <property type="component" value="Unassembled WGS sequence"/>
</dbReference>
<evidence type="ECO:0000313" key="3">
    <source>
        <dbReference type="Proteomes" id="UP000243579"/>
    </source>
</evidence>
<dbReference type="AlphaFoldDB" id="A0A1V9YH26"/>
<protein>
    <recommendedName>
        <fullName evidence="1">Apple domain-containing protein</fullName>
    </recommendedName>
</protein>
<name>A0A1V9YH26_ACHHY</name>
<proteinExistence type="predicted"/>
<dbReference type="EMBL" id="JNBR01001827">
    <property type="protein sequence ID" value="OQR85034.1"/>
    <property type="molecule type" value="Genomic_DNA"/>
</dbReference>
<dbReference type="Gene3D" id="3.30.30.180">
    <property type="match status" value="1"/>
</dbReference>
<dbReference type="Pfam" id="PF14295">
    <property type="entry name" value="PAN_4"/>
    <property type="match status" value="3"/>
</dbReference>
<evidence type="ECO:0000313" key="2">
    <source>
        <dbReference type="EMBL" id="OQR85034.1"/>
    </source>
</evidence>
<feature type="domain" description="Apple" evidence="1">
    <location>
        <begin position="236"/>
        <end position="262"/>
    </location>
</feature>